<gene>
    <name evidence="1" type="ORF">ACFQ07_16960</name>
</gene>
<keyword evidence="2" id="KW-1185">Reference proteome</keyword>
<feature type="non-terminal residue" evidence="1">
    <location>
        <position position="1"/>
    </location>
</feature>
<reference evidence="2" key="1">
    <citation type="journal article" date="2019" name="Int. J. Syst. Evol. Microbiol.">
        <title>The Global Catalogue of Microorganisms (GCM) 10K type strain sequencing project: providing services to taxonomists for standard genome sequencing and annotation.</title>
        <authorList>
            <consortium name="The Broad Institute Genomics Platform"/>
            <consortium name="The Broad Institute Genome Sequencing Center for Infectious Disease"/>
            <person name="Wu L."/>
            <person name="Ma J."/>
        </authorList>
    </citation>
    <scope>NUCLEOTIDE SEQUENCE [LARGE SCALE GENOMIC DNA]</scope>
    <source>
        <strain evidence="2">JCM 31696</strain>
    </source>
</reference>
<name>A0ABW3CHX0_9ACTN</name>
<proteinExistence type="predicted"/>
<dbReference type="Proteomes" id="UP001597083">
    <property type="component" value="Unassembled WGS sequence"/>
</dbReference>
<sequence>DVPGTLTVEAPDGSRRSIAAFYNGGLDGEEDPMDDLMLCSQVFPRLEFLALDPYWTGGTVSDQWKADAGTPWFGPLPLRLSPSQVLGNVTVDLPGDADAYPVWTITGPGVPIIQNVTTGRGFEFRGDAPIDAGRTVTIDTRPDRLTVLDDLGNDLYASLEPFPDMWSLEPGANELQVELTGSTPDSQAAFSADVRWQAGW</sequence>
<protein>
    <submittedName>
        <fullName evidence="1">Phage tail protein</fullName>
    </submittedName>
</protein>
<evidence type="ECO:0000313" key="2">
    <source>
        <dbReference type="Proteomes" id="UP001597083"/>
    </source>
</evidence>
<accession>A0ABW3CHX0</accession>
<dbReference type="EMBL" id="JBHTIR010002557">
    <property type="protein sequence ID" value="MFD0853931.1"/>
    <property type="molecule type" value="Genomic_DNA"/>
</dbReference>
<comment type="caution">
    <text evidence="1">The sequence shown here is derived from an EMBL/GenBank/DDBJ whole genome shotgun (WGS) entry which is preliminary data.</text>
</comment>
<evidence type="ECO:0000313" key="1">
    <source>
        <dbReference type="EMBL" id="MFD0853931.1"/>
    </source>
</evidence>
<organism evidence="1 2">
    <name type="scientific">Actinomadura adrarensis</name>
    <dbReference type="NCBI Taxonomy" id="1819600"/>
    <lineage>
        <taxon>Bacteria</taxon>
        <taxon>Bacillati</taxon>
        <taxon>Actinomycetota</taxon>
        <taxon>Actinomycetes</taxon>
        <taxon>Streptosporangiales</taxon>
        <taxon>Thermomonosporaceae</taxon>
        <taxon>Actinomadura</taxon>
    </lineage>
</organism>